<dbReference type="PANTHER" id="PTHR43038">
    <property type="entry name" value="ATP-BINDING CASSETTE, SUB-FAMILY H, MEMBER 1"/>
    <property type="match status" value="1"/>
</dbReference>
<dbReference type="InterPro" id="IPR003593">
    <property type="entry name" value="AAA+_ATPase"/>
</dbReference>
<reference evidence="4 5" key="1">
    <citation type="journal article" date="2011" name="PLoS Pathog.">
        <title>Dynamic evolution of pathogenicity revealed by sequencing and comparative genomics of 19 Pseudomonas syringae isolates.</title>
        <authorList>
            <person name="Baltrus D.A."/>
            <person name="Nishimura M.T."/>
            <person name="Romanchuk A."/>
            <person name="Chang J.H."/>
            <person name="Mukhtar M.S."/>
            <person name="Cherkis K."/>
            <person name="Roach J."/>
            <person name="Grant S.R."/>
            <person name="Jones C.D."/>
            <person name="Dangl J.L."/>
        </authorList>
    </citation>
    <scope>NUCLEOTIDE SEQUENCE [LARGE SCALE GENOMIC DNA]</scope>
    <source>
        <strain evidence="4 5">301020</strain>
    </source>
</reference>
<evidence type="ECO:0000313" key="4">
    <source>
        <dbReference type="EMBL" id="EGH27337.1"/>
    </source>
</evidence>
<name>A0A656GNY0_PSEA0</name>
<dbReference type="CDD" id="cd03230">
    <property type="entry name" value="ABC_DR_subfamily_A"/>
    <property type="match status" value="1"/>
</dbReference>
<dbReference type="Gene3D" id="3.40.50.300">
    <property type="entry name" value="P-loop containing nucleotide triphosphate hydrolases"/>
    <property type="match status" value="1"/>
</dbReference>
<dbReference type="PANTHER" id="PTHR43038:SF3">
    <property type="entry name" value="ABC TRANSPORTER G FAMILY MEMBER 20 ISOFORM X1"/>
    <property type="match status" value="1"/>
</dbReference>
<keyword evidence="1" id="KW-0547">Nucleotide-binding</keyword>
<evidence type="ECO:0000256" key="2">
    <source>
        <dbReference type="ARBA" id="ARBA00022840"/>
    </source>
</evidence>
<dbReference type="EMBL" id="AEAG01003371">
    <property type="protein sequence ID" value="EGH27337.1"/>
    <property type="molecule type" value="Genomic_DNA"/>
</dbReference>
<feature type="domain" description="ABC transporter" evidence="3">
    <location>
        <begin position="10"/>
        <end position="235"/>
    </location>
</feature>
<dbReference type="SUPFAM" id="SSF52540">
    <property type="entry name" value="P-loop containing nucleoside triphosphate hydrolases"/>
    <property type="match status" value="1"/>
</dbReference>
<dbReference type="PROSITE" id="PS50893">
    <property type="entry name" value="ABC_TRANSPORTER_2"/>
    <property type="match status" value="1"/>
</dbReference>
<dbReference type="Proteomes" id="UP000003465">
    <property type="component" value="Unassembled WGS sequence"/>
</dbReference>
<sequence>MEQTMKSIVISGDDLTFKYAKKTVLNSLSFSFQRGCIIGLLGENGAGKTTLFDLICGSLTPTSGELLITVEADDIAYLPQVVTFPPALRISEVMEMMACFQGLTAVQSSLCLNRLWPKAMHRRYEEIKEHRSGICSYGEKRWLAPAAMLALCRKSLFILDEPTAGVDVQYRYLIWQLIKEMKNIGCTIIVSSHILDEIGANTDYFYFLQKSGMQRFNGMQDFLTRYQSSSPDEAFIKATVLEEN</sequence>
<dbReference type="InterPro" id="IPR027417">
    <property type="entry name" value="P-loop_NTPase"/>
</dbReference>
<dbReference type="SMART" id="SM00382">
    <property type="entry name" value="AAA"/>
    <property type="match status" value="1"/>
</dbReference>
<proteinExistence type="predicted"/>
<dbReference type="InterPro" id="IPR003439">
    <property type="entry name" value="ABC_transporter-like_ATP-bd"/>
</dbReference>
<dbReference type="GO" id="GO:0005524">
    <property type="term" value="F:ATP binding"/>
    <property type="evidence" value="ECO:0007669"/>
    <property type="project" value="UniProtKB-KW"/>
</dbReference>
<comment type="caution">
    <text evidence="4">The sequence shown here is derived from an EMBL/GenBank/DDBJ whole genome shotgun (WGS) entry which is preliminary data.</text>
</comment>
<evidence type="ECO:0000313" key="5">
    <source>
        <dbReference type="Proteomes" id="UP000003465"/>
    </source>
</evidence>
<evidence type="ECO:0000256" key="1">
    <source>
        <dbReference type="ARBA" id="ARBA00022741"/>
    </source>
</evidence>
<protein>
    <submittedName>
        <fullName evidence="4">ABC transporter-like protein</fullName>
    </submittedName>
</protein>
<gene>
    <name evidence="4" type="ORF">PSYMO_39945</name>
</gene>
<evidence type="ECO:0000259" key="3">
    <source>
        <dbReference type="PROSITE" id="PS50893"/>
    </source>
</evidence>
<dbReference type="AlphaFoldDB" id="A0A656GNY0"/>
<dbReference type="Pfam" id="PF00005">
    <property type="entry name" value="ABC_tran"/>
    <property type="match status" value="1"/>
</dbReference>
<accession>A0A656GNY0</accession>
<organism evidence="4 5">
    <name type="scientific">Pseudomonas amygdali pv. mori str. 301020</name>
    <dbReference type="NCBI Taxonomy" id="629261"/>
    <lineage>
        <taxon>Bacteria</taxon>
        <taxon>Pseudomonadati</taxon>
        <taxon>Pseudomonadota</taxon>
        <taxon>Gammaproteobacteria</taxon>
        <taxon>Pseudomonadales</taxon>
        <taxon>Pseudomonadaceae</taxon>
        <taxon>Pseudomonas</taxon>
        <taxon>Pseudomonas amygdali</taxon>
    </lineage>
</organism>
<keyword evidence="2" id="KW-0067">ATP-binding</keyword>
<dbReference type="GO" id="GO:0016887">
    <property type="term" value="F:ATP hydrolysis activity"/>
    <property type="evidence" value="ECO:0007669"/>
    <property type="project" value="InterPro"/>
</dbReference>